<proteinExistence type="predicted"/>
<dbReference type="Pfam" id="PF03478">
    <property type="entry name" value="Beta-prop_KIB1-4"/>
    <property type="match status" value="1"/>
</dbReference>
<feature type="domain" description="KIB1-4 beta-propeller" evidence="1">
    <location>
        <begin position="76"/>
        <end position="376"/>
    </location>
</feature>
<evidence type="ECO:0000313" key="3">
    <source>
        <dbReference type="Proteomes" id="UP000826271"/>
    </source>
</evidence>
<protein>
    <recommendedName>
        <fullName evidence="1">KIB1-4 beta-propeller domain-containing protein</fullName>
    </recommendedName>
</protein>
<dbReference type="Proteomes" id="UP000826271">
    <property type="component" value="Unassembled WGS sequence"/>
</dbReference>
<dbReference type="EMBL" id="WHWC01000009">
    <property type="protein sequence ID" value="KAG8376923.1"/>
    <property type="molecule type" value="Genomic_DNA"/>
</dbReference>
<keyword evidence="3" id="KW-1185">Reference proteome</keyword>
<dbReference type="InterPro" id="IPR005174">
    <property type="entry name" value="KIB1-4_b-propeller"/>
</dbReference>
<dbReference type="InterPro" id="IPR050942">
    <property type="entry name" value="F-box_BR-signaling"/>
</dbReference>
<evidence type="ECO:0000259" key="1">
    <source>
        <dbReference type="Pfam" id="PF03478"/>
    </source>
</evidence>
<sequence length="449" mass="50227">MASSILRWISRKSAANSPNSLRGVINGGCGGRGAAPRMTSVVSNGTFKSRISTPWLMLPPAFEGKGDDDDNMVYKFYSLAENKVLNLTRRNNKCVGDHEDIEFVSSSHGWLTLFNTRNCDLFLRNPLSGRRIKLPPIHTLHIPEENLRGGYGCVTKVITSCSPEEENCLVMMSFGTEDRLAFCSPSSSAAEWTPIGDLYHVDDEDNDNLTARVYQDFVYSSRQKLFYCITQWEVLEAWDLQDMGSPKVIPMDYPVDEENYPSEEEIELKFLVVAEESGDLFLVRRHIIPHMAPDGSYVDYCLDKNAAENLPYKTTGFDVYKYDPEKCAFRYMDSSLDGLALFIGNNHSFAVSAASDEFSELKPNSIYFTEGHDLTPPKWICVPYGGHDLGSSEHPQMSAGLKIKCPECDGAGFVRKSVSTLRTNAARNDERQIVCALCNGLGKFNQIDK</sequence>
<reference evidence="2" key="1">
    <citation type="submission" date="2019-10" db="EMBL/GenBank/DDBJ databases">
        <authorList>
            <person name="Zhang R."/>
            <person name="Pan Y."/>
            <person name="Wang J."/>
            <person name="Ma R."/>
            <person name="Yu S."/>
        </authorList>
    </citation>
    <scope>NUCLEOTIDE SEQUENCE</scope>
    <source>
        <strain evidence="2">LA-IB0</strain>
        <tissue evidence="2">Leaf</tissue>
    </source>
</reference>
<dbReference type="PANTHER" id="PTHR44259">
    <property type="entry name" value="OS07G0183000 PROTEIN-RELATED"/>
    <property type="match status" value="1"/>
</dbReference>
<name>A0AAV6X365_9LAMI</name>
<accession>A0AAV6X365</accession>
<dbReference type="AlphaFoldDB" id="A0AAV6X365"/>
<evidence type="ECO:0000313" key="2">
    <source>
        <dbReference type="EMBL" id="KAG8376923.1"/>
    </source>
</evidence>
<comment type="caution">
    <text evidence="2">The sequence shown here is derived from an EMBL/GenBank/DDBJ whole genome shotgun (WGS) entry which is preliminary data.</text>
</comment>
<gene>
    <name evidence="2" type="ORF">BUALT_Bualt09G0114600</name>
</gene>
<dbReference type="PANTHER" id="PTHR44259:SF37">
    <property type="entry name" value="DUF1618 DOMAIN-CONTAINING PROTEIN"/>
    <property type="match status" value="1"/>
</dbReference>
<organism evidence="2 3">
    <name type="scientific">Buddleja alternifolia</name>
    <dbReference type="NCBI Taxonomy" id="168488"/>
    <lineage>
        <taxon>Eukaryota</taxon>
        <taxon>Viridiplantae</taxon>
        <taxon>Streptophyta</taxon>
        <taxon>Embryophyta</taxon>
        <taxon>Tracheophyta</taxon>
        <taxon>Spermatophyta</taxon>
        <taxon>Magnoliopsida</taxon>
        <taxon>eudicotyledons</taxon>
        <taxon>Gunneridae</taxon>
        <taxon>Pentapetalae</taxon>
        <taxon>asterids</taxon>
        <taxon>lamiids</taxon>
        <taxon>Lamiales</taxon>
        <taxon>Scrophulariaceae</taxon>
        <taxon>Buddlejeae</taxon>
        <taxon>Buddleja</taxon>
    </lineage>
</organism>